<dbReference type="Pfam" id="PF16889">
    <property type="entry name" value="Hepar_II_III_N"/>
    <property type="match status" value="1"/>
</dbReference>
<feature type="domain" description="Heparin-sulfate lyase N-terminal" evidence="1">
    <location>
        <begin position="58"/>
        <end position="155"/>
    </location>
</feature>
<organism evidence="2 3">
    <name type="scientific">Compostibacillus humi</name>
    <dbReference type="NCBI Taxonomy" id="1245525"/>
    <lineage>
        <taxon>Bacteria</taxon>
        <taxon>Bacillati</taxon>
        <taxon>Bacillota</taxon>
        <taxon>Bacilli</taxon>
        <taxon>Bacillales</taxon>
        <taxon>Bacillaceae</taxon>
        <taxon>Compostibacillus</taxon>
    </lineage>
</organism>
<dbReference type="AlphaFoldDB" id="A0A8J2TS01"/>
<dbReference type="InterPro" id="IPR031680">
    <property type="entry name" value="Hepar_II_III_N"/>
</dbReference>
<dbReference type="SUPFAM" id="SSF48230">
    <property type="entry name" value="Chondroitin AC/alginate lyase"/>
    <property type="match status" value="1"/>
</dbReference>
<evidence type="ECO:0000259" key="1">
    <source>
        <dbReference type="Pfam" id="PF16889"/>
    </source>
</evidence>
<dbReference type="RefSeq" id="WP_188393435.1">
    <property type="nucleotide sequence ID" value="NZ_BMEV01000111.1"/>
</dbReference>
<dbReference type="EMBL" id="BMEV01000111">
    <property type="protein sequence ID" value="GFZ91333.1"/>
    <property type="molecule type" value="Genomic_DNA"/>
</dbReference>
<reference evidence="2" key="2">
    <citation type="submission" date="2020-09" db="EMBL/GenBank/DDBJ databases">
        <authorList>
            <person name="Sun Q."/>
            <person name="Zhou Y."/>
        </authorList>
    </citation>
    <scope>NUCLEOTIDE SEQUENCE</scope>
    <source>
        <strain evidence="2">CGMCC 1.12360</strain>
    </source>
</reference>
<dbReference type="InterPro" id="IPR008929">
    <property type="entry name" value="Chondroitin_lyas"/>
</dbReference>
<sequence length="166" mass="19649">MFSKPYLRKKDILLFNKENTSEINKYKNIDKDATFEKISPFLITYSKNPSLSAKDVVNNEIHIKGYKKLNISEKIYWNGENSEPRSFFRILHGHYFINDLVDAYRIEKNAKYISKGFEIIKDWIINNPFENPKNEMAWHDETTSKRLKTWVNFFDAAKDPSSTVAR</sequence>
<protein>
    <recommendedName>
        <fullName evidence="1">Heparin-sulfate lyase N-terminal domain-containing protein</fullName>
    </recommendedName>
</protein>
<accession>A0A8J2TS01</accession>
<dbReference type="Proteomes" id="UP000602050">
    <property type="component" value="Unassembled WGS sequence"/>
</dbReference>
<proteinExistence type="predicted"/>
<dbReference type="Gene3D" id="1.50.10.100">
    <property type="entry name" value="Chondroitin AC/alginate lyase"/>
    <property type="match status" value="1"/>
</dbReference>
<keyword evidence="3" id="KW-1185">Reference proteome</keyword>
<evidence type="ECO:0000313" key="2">
    <source>
        <dbReference type="EMBL" id="GFZ91333.1"/>
    </source>
</evidence>
<comment type="caution">
    <text evidence="2">The sequence shown here is derived from an EMBL/GenBank/DDBJ whole genome shotgun (WGS) entry which is preliminary data.</text>
</comment>
<reference evidence="2" key="1">
    <citation type="journal article" date="2014" name="Int. J. Syst. Evol. Microbiol.">
        <title>Complete genome sequence of Corynebacterium casei LMG S-19264T (=DSM 44701T), isolated from a smear-ripened cheese.</title>
        <authorList>
            <consortium name="US DOE Joint Genome Institute (JGI-PGF)"/>
            <person name="Walter F."/>
            <person name="Albersmeier A."/>
            <person name="Kalinowski J."/>
            <person name="Ruckert C."/>
        </authorList>
    </citation>
    <scope>NUCLEOTIDE SEQUENCE</scope>
    <source>
        <strain evidence="2">CGMCC 1.12360</strain>
    </source>
</reference>
<evidence type="ECO:0000313" key="3">
    <source>
        <dbReference type="Proteomes" id="UP000602050"/>
    </source>
</evidence>
<gene>
    <name evidence="2" type="ORF">GCM10010978_32480</name>
</gene>
<name>A0A8J2TS01_9BACI</name>